<evidence type="ECO:0000256" key="8">
    <source>
        <dbReference type="SAM" id="MobiDB-lite"/>
    </source>
</evidence>
<evidence type="ECO:0000256" key="1">
    <source>
        <dbReference type="ARBA" id="ARBA00004141"/>
    </source>
</evidence>
<feature type="transmembrane region" description="Helical" evidence="9">
    <location>
        <begin position="273"/>
        <end position="297"/>
    </location>
</feature>
<protein>
    <submittedName>
        <fullName evidence="11">And other transporter-domain-containing protein</fullName>
    </submittedName>
</protein>
<keyword evidence="5 9" id="KW-1133">Transmembrane helix</keyword>
<feature type="region of interest" description="Disordered" evidence="8">
    <location>
        <begin position="522"/>
        <end position="555"/>
    </location>
</feature>
<keyword evidence="3 7" id="KW-0813">Transport</keyword>
<gene>
    <name evidence="11" type="ORF">BCR37DRAFT_382249</name>
</gene>
<feature type="transmembrane region" description="Helical" evidence="9">
    <location>
        <begin position="309"/>
        <end position="331"/>
    </location>
</feature>
<dbReference type="GeneID" id="63786435"/>
<reference evidence="11 12" key="1">
    <citation type="submission" date="2016-07" db="EMBL/GenBank/DDBJ databases">
        <title>Pervasive Adenine N6-methylation of Active Genes in Fungi.</title>
        <authorList>
            <consortium name="DOE Joint Genome Institute"/>
            <person name="Mondo S.J."/>
            <person name="Dannebaum R.O."/>
            <person name="Kuo R.C."/>
            <person name="Labutti K."/>
            <person name="Haridas S."/>
            <person name="Kuo A."/>
            <person name="Salamov A."/>
            <person name="Ahrendt S.R."/>
            <person name="Lipzen A."/>
            <person name="Sullivan W."/>
            <person name="Andreopoulos W.B."/>
            <person name="Clum A."/>
            <person name="Lindquist E."/>
            <person name="Daum C."/>
            <person name="Ramamoorthy G.K."/>
            <person name="Gryganskyi A."/>
            <person name="Culley D."/>
            <person name="Magnuson J.K."/>
            <person name="James T.Y."/>
            <person name="O'Malley M.A."/>
            <person name="Stajich J.E."/>
            <person name="Spatafora J.W."/>
            <person name="Visel A."/>
            <person name="Grigoriev I.V."/>
        </authorList>
    </citation>
    <scope>NUCLEOTIDE SEQUENCE [LARGE SCALE GENOMIC DNA]</scope>
    <source>
        <strain evidence="11 12">12-1054</strain>
    </source>
</reference>
<feature type="transmembrane region" description="Helical" evidence="9">
    <location>
        <begin position="338"/>
        <end position="358"/>
    </location>
</feature>
<feature type="transmembrane region" description="Helical" evidence="9">
    <location>
        <begin position="184"/>
        <end position="207"/>
    </location>
</feature>
<accession>A0A1Y2F425</accession>
<evidence type="ECO:0000256" key="4">
    <source>
        <dbReference type="ARBA" id="ARBA00022692"/>
    </source>
</evidence>
<dbReference type="InterPro" id="IPR050360">
    <property type="entry name" value="MFS_Sugar_Transporters"/>
</dbReference>
<feature type="transmembrane region" description="Helical" evidence="9">
    <location>
        <begin position="23"/>
        <end position="40"/>
    </location>
</feature>
<sequence>MSGDYVPVDASLKSRSWLVGKPLLYFTSSFVSLGVLIFGYDQGVMSGLITGPYFKDYFNQPTSAELGTMVAVLEIGAFVSSLVVGKVGDTLGRRKTIFYGACIFVIGGLLQAFTNGYTMMLLGRIIAGLGVGMLSTIVPVYQSEISPAHSRGQLACIEFTGNIIGYASSIWIDYGCSYIQSDLSWRIPLVIQCVLGGILALGSLAICESPRWLLDQHHNEEGLVVLANFYGNGDITHPRAHAEYTEIKQAVLAMHAEGERTYGEMFRRYKQRVLIAMSSQALAQLDGINVISYYAPLVFEQAGWYGRDAILMTGINGIIYVIASILPWFVIDRWGRRAILMSGAVFMCVALSAIAYYIKIDVPHTPRMVVILVIAYNFAFGYSWGPVPWLYPPEILPLSIRAKGASLSTACCWFFNFIVGETTPILQEAIGYKLYLMHAFWCAFSLLIVYFVYPETKGVGLEEMDVLFGDESVAPTPRTQSLADEEAAAAPPDQAQVAEYLKQQGKMTDLSGLLDKLRGIPQAAESDVEDNASMTSSSRRGKHGEQQIPLLNNQE</sequence>
<feature type="transmembrane region" description="Helical" evidence="9">
    <location>
        <begin position="96"/>
        <end position="113"/>
    </location>
</feature>
<evidence type="ECO:0000256" key="9">
    <source>
        <dbReference type="SAM" id="Phobius"/>
    </source>
</evidence>
<evidence type="ECO:0000256" key="5">
    <source>
        <dbReference type="ARBA" id="ARBA00022989"/>
    </source>
</evidence>
<dbReference type="InterPro" id="IPR005829">
    <property type="entry name" value="Sugar_transporter_CS"/>
</dbReference>
<dbReference type="OMA" id="GVFVYYM"/>
<dbReference type="RefSeq" id="XP_040723484.1">
    <property type="nucleotide sequence ID" value="XM_040869836.1"/>
</dbReference>
<dbReference type="NCBIfam" id="TIGR00879">
    <property type="entry name" value="SP"/>
    <property type="match status" value="1"/>
</dbReference>
<dbReference type="Proteomes" id="UP000193685">
    <property type="component" value="Unassembled WGS sequence"/>
</dbReference>
<dbReference type="InterPro" id="IPR036259">
    <property type="entry name" value="MFS_trans_sf"/>
</dbReference>
<dbReference type="GO" id="GO:0005351">
    <property type="term" value="F:carbohydrate:proton symporter activity"/>
    <property type="evidence" value="ECO:0007669"/>
    <property type="project" value="TreeGrafter"/>
</dbReference>
<dbReference type="InterPro" id="IPR020846">
    <property type="entry name" value="MFS_dom"/>
</dbReference>
<dbReference type="PROSITE" id="PS50850">
    <property type="entry name" value="MFS"/>
    <property type="match status" value="1"/>
</dbReference>
<dbReference type="FunFam" id="1.20.1250.20:FF:000119">
    <property type="entry name" value="MFS monosaccharide transporter, putative"/>
    <property type="match status" value="1"/>
</dbReference>
<dbReference type="PRINTS" id="PR00171">
    <property type="entry name" value="SUGRTRNSPORT"/>
</dbReference>
<comment type="caution">
    <text evidence="11">The sequence shown here is derived from an EMBL/GenBank/DDBJ whole genome shotgun (WGS) entry which is preliminary data.</text>
</comment>
<evidence type="ECO:0000313" key="12">
    <source>
        <dbReference type="Proteomes" id="UP000193685"/>
    </source>
</evidence>
<evidence type="ECO:0000256" key="3">
    <source>
        <dbReference type="ARBA" id="ARBA00022448"/>
    </source>
</evidence>
<dbReference type="Pfam" id="PF00083">
    <property type="entry name" value="Sugar_tr"/>
    <property type="match status" value="1"/>
</dbReference>
<comment type="subcellular location">
    <subcellularLocation>
        <location evidence="1">Membrane</location>
        <topology evidence="1">Multi-pass membrane protein</topology>
    </subcellularLocation>
</comment>
<evidence type="ECO:0000256" key="2">
    <source>
        <dbReference type="ARBA" id="ARBA00010992"/>
    </source>
</evidence>
<dbReference type="PANTHER" id="PTHR48022:SF73">
    <property type="entry name" value="METABOLITE TRANSPORT PROTEIN YDL199C-RELATED"/>
    <property type="match status" value="1"/>
</dbReference>
<dbReference type="PROSITE" id="PS00217">
    <property type="entry name" value="SUGAR_TRANSPORT_2"/>
    <property type="match status" value="1"/>
</dbReference>
<feature type="transmembrane region" description="Helical" evidence="9">
    <location>
        <begin position="66"/>
        <end position="84"/>
    </location>
</feature>
<dbReference type="SUPFAM" id="SSF103473">
    <property type="entry name" value="MFS general substrate transporter"/>
    <property type="match status" value="1"/>
</dbReference>
<dbReference type="PANTHER" id="PTHR48022">
    <property type="entry name" value="PLASTIDIC GLUCOSE TRANSPORTER 4"/>
    <property type="match status" value="1"/>
</dbReference>
<name>A0A1Y2F425_PROLT</name>
<organism evidence="11 12">
    <name type="scientific">Protomyces lactucae-debilis</name>
    <dbReference type="NCBI Taxonomy" id="2754530"/>
    <lineage>
        <taxon>Eukaryota</taxon>
        <taxon>Fungi</taxon>
        <taxon>Dikarya</taxon>
        <taxon>Ascomycota</taxon>
        <taxon>Taphrinomycotina</taxon>
        <taxon>Taphrinomycetes</taxon>
        <taxon>Taphrinales</taxon>
        <taxon>Protomycetaceae</taxon>
        <taxon>Protomyces</taxon>
    </lineage>
</organism>
<evidence type="ECO:0000313" key="11">
    <source>
        <dbReference type="EMBL" id="ORY78603.1"/>
    </source>
</evidence>
<feature type="transmembrane region" description="Helical" evidence="9">
    <location>
        <begin position="434"/>
        <end position="453"/>
    </location>
</feature>
<dbReference type="EMBL" id="MCFI01000017">
    <property type="protein sequence ID" value="ORY78603.1"/>
    <property type="molecule type" value="Genomic_DNA"/>
</dbReference>
<dbReference type="AlphaFoldDB" id="A0A1Y2F425"/>
<dbReference type="InterPro" id="IPR003663">
    <property type="entry name" value="Sugar/inositol_transpt"/>
</dbReference>
<evidence type="ECO:0000256" key="6">
    <source>
        <dbReference type="ARBA" id="ARBA00023136"/>
    </source>
</evidence>
<feature type="transmembrane region" description="Helical" evidence="9">
    <location>
        <begin position="153"/>
        <end position="172"/>
    </location>
</feature>
<feature type="domain" description="Major facilitator superfamily (MFS) profile" evidence="10">
    <location>
        <begin position="27"/>
        <end position="457"/>
    </location>
</feature>
<keyword evidence="12" id="KW-1185">Reference proteome</keyword>
<keyword evidence="6 9" id="KW-0472">Membrane</keyword>
<dbReference type="Gene3D" id="1.20.1250.20">
    <property type="entry name" value="MFS general substrate transporter like domains"/>
    <property type="match status" value="1"/>
</dbReference>
<feature type="transmembrane region" description="Helical" evidence="9">
    <location>
        <begin position="370"/>
        <end position="391"/>
    </location>
</feature>
<dbReference type="InterPro" id="IPR005828">
    <property type="entry name" value="MFS_sugar_transport-like"/>
</dbReference>
<comment type="similarity">
    <text evidence="2 7">Belongs to the major facilitator superfamily. Sugar transporter (TC 2.A.1.1) family.</text>
</comment>
<dbReference type="STRING" id="56484.A0A1Y2F425"/>
<feature type="transmembrane region" description="Helical" evidence="9">
    <location>
        <begin position="119"/>
        <end position="141"/>
    </location>
</feature>
<dbReference type="GO" id="GO:0005886">
    <property type="term" value="C:plasma membrane"/>
    <property type="evidence" value="ECO:0007669"/>
    <property type="project" value="UniProtKB-ARBA"/>
</dbReference>
<dbReference type="OrthoDB" id="648285at2759"/>
<evidence type="ECO:0000259" key="10">
    <source>
        <dbReference type="PROSITE" id="PS50850"/>
    </source>
</evidence>
<proteinExistence type="inferred from homology"/>
<evidence type="ECO:0000256" key="7">
    <source>
        <dbReference type="RuleBase" id="RU003346"/>
    </source>
</evidence>
<keyword evidence="4 9" id="KW-0812">Transmembrane</keyword>